<accession>A0A0K2T0T1</accession>
<organism evidence="1">
    <name type="scientific">Lepeophtheirus salmonis</name>
    <name type="common">Salmon louse</name>
    <name type="synonym">Caligus salmonis</name>
    <dbReference type="NCBI Taxonomy" id="72036"/>
    <lineage>
        <taxon>Eukaryota</taxon>
        <taxon>Metazoa</taxon>
        <taxon>Ecdysozoa</taxon>
        <taxon>Arthropoda</taxon>
        <taxon>Crustacea</taxon>
        <taxon>Multicrustacea</taxon>
        <taxon>Hexanauplia</taxon>
        <taxon>Copepoda</taxon>
        <taxon>Siphonostomatoida</taxon>
        <taxon>Caligidae</taxon>
        <taxon>Lepeophtheirus</taxon>
    </lineage>
</organism>
<protein>
    <submittedName>
        <fullName evidence="1">Uncharacterized protein</fullName>
    </submittedName>
</protein>
<sequence>MISSIYSLFTSDVAILNVKGCLTHVGYDPVVGKYPSRDFATSSKCMVITCFSSLGKEISPIPTISYKHSRPGEESLLSYQKGSCFFKCSRVSSFSIMLTPPPCICRLR</sequence>
<reference evidence="1" key="1">
    <citation type="submission" date="2014-05" db="EMBL/GenBank/DDBJ databases">
        <authorList>
            <person name="Chronopoulou M."/>
        </authorList>
    </citation>
    <scope>NUCLEOTIDE SEQUENCE</scope>
    <source>
        <tissue evidence="1">Whole organism</tissue>
    </source>
</reference>
<name>A0A0K2T0T1_LEPSM</name>
<proteinExistence type="predicted"/>
<dbReference type="AlphaFoldDB" id="A0A0K2T0T1"/>
<evidence type="ECO:0000313" key="1">
    <source>
        <dbReference type="EMBL" id="CDW19385.1"/>
    </source>
</evidence>
<dbReference type="EMBL" id="HACA01002024">
    <property type="protein sequence ID" value="CDW19385.1"/>
    <property type="molecule type" value="Transcribed_RNA"/>
</dbReference>